<reference evidence="2" key="1">
    <citation type="submission" date="2021-01" db="EMBL/GenBank/DDBJ databases">
        <title>Ramlibacter sp. strain AW1 16S ribosomal RNA gene Genome sequencing and assembly.</title>
        <authorList>
            <person name="Kang M."/>
        </authorList>
    </citation>
    <scope>NUCLEOTIDE SEQUENCE</scope>
    <source>
        <strain evidence="2">AW1</strain>
    </source>
</reference>
<evidence type="ECO:0000313" key="2">
    <source>
        <dbReference type="EMBL" id="MBL0422347.1"/>
    </source>
</evidence>
<dbReference type="EMBL" id="JAEQNA010000007">
    <property type="protein sequence ID" value="MBL0422347.1"/>
    <property type="molecule type" value="Genomic_DNA"/>
</dbReference>
<accession>A0A937D6I6</accession>
<sequence>MRFWSPCSRAALVCSLLLGLQGPALADPAALRERHEALRDALRGSPFGRPLHLESRQMGESLQGDVYAVLDHSFEKVRDALAQPANWCDVMILPFNTKYCHAVQADGGPALMVRIGRRYDQPVEHAFRLQFDHRLVAASPRYFECRLSAQEGPVGTRDYRIVVSAIPLDGGRTFLHLGYAYGFGTMGRIAMHAYLATAGADKVGFTRVNNGAGGHGLIGGMRGAVERNAMRYYLAIDTFLDSLDAPPAQRAERRIQGWFDATERYPLQLREMDRRTYVSMKRMEVERQQTLLP</sequence>
<proteinExistence type="predicted"/>
<dbReference type="Proteomes" id="UP000613011">
    <property type="component" value="Unassembled WGS sequence"/>
</dbReference>
<dbReference type="AlphaFoldDB" id="A0A937D6I6"/>
<protein>
    <submittedName>
        <fullName evidence="2">Uncharacterized protein</fullName>
    </submittedName>
</protein>
<name>A0A937D6I6_9BURK</name>
<dbReference type="SUPFAM" id="SSF55961">
    <property type="entry name" value="Bet v1-like"/>
    <property type="match status" value="1"/>
</dbReference>
<organism evidence="2 3">
    <name type="scientific">Ramlibacter aurantiacus</name>
    <dbReference type="NCBI Taxonomy" id="2801330"/>
    <lineage>
        <taxon>Bacteria</taxon>
        <taxon>Pseudomonadati</taxon>
        <taxon>Pseudomonadota</taxon>
        <taxon>Betaproteobacteria</taxon>
        <taxon>Burkholderiales</taxon>
        <taxon>Comamonadaceae</taxon>
        <taxon>Ramlibacter</taxon>
    </lineage>
</organism>
<feature type="chain" id="PRO_5037508881" evidence="1">
    <location>
        <begin position="27"/>
        <end position="293"/>
    </location>
</feature>
<comment type="caution">
    <text evidence="2">The sequence shown here is derived from an EMBL/GenBank/DDBJ whole genome shotgun (WGS) entry which is preliminary data.</text>
</comment>
<gene>
    <name evidence="2" type="ORF">JI739_18510</name>
</gene>
<evidence type="ECO:0000313" key="3">
    <source>
        <dbReference type="Proteomes" id="UP000613011"/>
    </source>
</evidence>
<dbReference type="RefSeq" id="WP_201685407.1">
    <property type="nucleotide sequence ID" value="NZ_JAEQNA010000007.1"/>
</dbReference>
<keyword evidence="3" id="KW-1185">Reference proteome</keyword>
<feature type="signal peptide" evidence="1">
    <location>
        <begin position="1"/>
        <end position="26"/>
    </location>
</feature>
<keyword evidence="1" id="KW-0732">Signal</keyword>
<evidence type="ECO:0000256" key="1">
    <source>
        <dbReference type="SAM" id="SignalP"/>
    </source>
</evidence>